<dbReference type="EMBL" id="JBHUPD010000002">
    <property type="protein sequence ID" value="MFD2872847.1"/>
    <property type="molecule type" value="Genomic_DNA"/>
</dbReference>
<dbReference type="PROSITE" id="PS51257">
    <property type="entry name" value="PROKAR_LIPOPROTEIN"/>
    <property type="match status" value="1"/>
</dbReference>
<protein>
    <recommendedName>
        <fullName evidence="3">Lipoprotein</fullName>
    </recommendedName>
</protein>
<evidence type="ECO:0008006" key="3">
    <source>
        <dbReference type="Google" id="ProtNLM"/>
    </source>
</evidence>
<dbReference type="Proteomes" id="UP001597557">
    <property type="component" value="Unassembled WGS sequence"/>
</dbReference>
<evidence type="ECO:0000313" key="1">
    <source>
        <dbReference type="EMBL" id="MFD2872847.1"/>
    </source>
</evidence>
<evidence type="ECO:0000313" key="2">
    <source>
        <dbReference type="Proteomes" id="UP001597557"/>
    </source>
</evidence>
<gene>
    <name evidence="1" type="ORF">ACFS5N_10240</name>
</gene>
<dbReference type="RefSeq" id="WP_377184978.1">
    <property type="nucleotide sequence ID" value="NZ_JBHUPD010000002.1"/>
</dbReference>
<accession>A0ABW5YBX0</accession>
<proteinExistence type="predicted"/>
<reference evidence="2" key="1">
    <citation type="journal article" date="2019" name="Int. J. Syst. Evol. Microbiol.">
        <title>The Global Catalogue of Microorganisms (GCM) 10K type strain sequencing project: providing services to taxonomists for standard genome sequencing and annotation.</title>
        <authorList>
            <consortium name="The Broad Institute Genomics Platform"/>
            <consortium name="The Broad Institute Genome Sequencing Center for Infectious Disease"/>
            <person name="Wu L."/>
            <person name="Ma J."/>
        </authorList>
    </citation>
    <scope>NUCLEOTIDE SEQUENCE [LARGE SCALE GENOMIC DNA]</scope>
    <source>
        <strain evidence="2">KCTC 22437</strain>
    </source>
</reference>
<keyword evidence="2" id="KW-1185">Reference proteome</keyword>
<sequence>MIKTKFILVGLGLLLSATSCGIFKKDCGCPHFGKIKAPAKTNQAPVVYAAR</sequence>
<comment type="caution">
    <text evidence="1">The sequence shown here is derived from an EMBL/GenBank/DDBJ whole genome shotgun (WGS) entry which is preliminary data.</text>
</comment>
<organism evidence="1 2">
    <name type="scientific">Mucilaginibacter ximonensis</name>
    <dbReference type="NCBI Taxonomy" id="538021"/>
    <lineage>
        <taxon>Bacteria</taxon>
        <taxon>Pseudomonadati</taxon>
        <taxon>Bacteroidota</taxon>
        <taxon>Sphingobacteriia</taxon>
        <taxon>Sphingobacteriales</taxon>
        <taxon>Sphingobacteriaceae</taxon>
        <taxon>Mucilaginibacter</taxon>
    </lineage>
</organism>
<name>A0ABW5YBX0_9SPHI</name>